<name>A0A4Y7JL02_PAPSO</name>
<proteinExistence type="predicted"/>
<evidence type="ECO:0000313" key="2">
    <source>
        <dbReference type="Proteomes" id="UP000316621"/>
    </source>
</evidence>
<dbReference type="GO" id="GO:0030154">
    <property type="term" value="P:cell differentiation"/>
    <property type="evidence" value="ECO:0007669"/>
    <property type="project" value="TreeGrafter"/>
</dbReference>
<dbReference type="GO" id="GO:0000785">
    <property type="term" value="C:chromatin"/>
    <property type="evidence" value="ECO:0007669"/>
    <property type="project" value="TreeGrafter"/>
</dbReference>
<dbReference type="OMA" id="PINCNFL"/>
<gene>
    <name evidence="1" type="ORF">C5167_022211</name>
</gene>
<dbReference type="GO" id="GO:0000977">
    <property type="term" value="F:RNA polymerase II transcription regulatory region sequence-specific DNA binding"/>
    <property type="evidence" value="ECO:0007669"/>
    <property type="project" value="TreeGrafter"/>
</dbReference>
<evidence type="ECO:0000313" key="1">
    <source>
        <dbReference type="EMBL" id="RZC60458.1"/>
    </source>
</evidence>
<reference evidence="1 2" key="1">
    <citation type="journal article" date="2018" name="Science">
        <title>The opium poppy genome and morphinan production.</title>
        <authorList>
            <person name="Guo L."/>
            <person name="Winzer T."/>
            <person name="Yang X."/>
            <person name="Li Y."/>
            <person name="Ning Z."/>
            <person name="He Z."/>
            <person name="Teodor R."/>
            <person name="Lu Y."/>
            <person name="Bowser T.A."/>
            <person name="Graham I.A."/>
            <person name="Ye K."/>
        </authorList>
    </citation>
    <scope>NUCLEOTIDE SEQUENCE [LARGE SCALE GENOMIC DNA]</scope>
    <source>
        <strain evidence="2">cv. HN1</strain>
        <tissue evidence="1">Leaves</tissue>
    </source>
</reference>
<dbReference type="GO" id="GO:0005667">
    <property type="term" value="C:transcription regulator complex"/>
    <property type="evidence" value="ECO:0007669"/>
    <property type="project" value="TreeGrafter"/>
</dbReference>
<dbReference type="Gramene" id="RZC60458">
    <property type="protein sequence ID" value="RZC60458"/>
    <property type="gene ID" value="C5167_022211"/>
</dbReference>
<dbReference type="PANTHER" id="PTHR13742:SF17">
    <property type="entry name" value="RE32990P-RELATED"/>
    <property type="match status" value="1"/>
</dbReference>
<dbReference type="GO" id="GO:2000134">
    <property type="term" value="P:negative regulation of G1/S transition of mitotic cell cycle"/>
    <property type="evidence" value="ECO:0007669"/>
    <property type="project" value="TreeGrafter"/>
</dbReference>
<dbReference type="EMBL" id="CM010719">
    <property type="protein sequence ID" value="RZC60458.1"/>
    <property type="molecule type" value="Genomic_DNA"/>
</dbReference>
<dbReference type="InterPro" id="IPR028309">
    <property type="entry name" value="RB_fam"/>
</dbReference>
<sequence length="130" mass="13483">MEDSSSLCTSLDTLEKDYDDALRNKGELDERVFVNDEENLLGSGGLSGGSVNISGAKRKFDATASPAKTAASPLSPPTASPINCNFLGNVGVAATPVSTAMATAKWLRTVISPLPSEPSADSFFSWQGGV</sequence>
<dbReference type="PANTHER" id="PTHR13742">
    <property type="entry name" value="RETINOBLASTOMA-ASSOCIATED PROTEIN RB -RELATED"/>
    <property type="match status" value="1"/>
</dbReference>
<dbReference type="STRING" id="3469.A0A4Y7JL02"/>
<protein>
    <submittedName>
        <fullName evidence="1">Uncharacterized protein</fullName>
    </submittedName>
</protein>
<organism evidence="1 2">
    <name type="scientific">Papaver somniferum</name>
    <name type="common">Opium poppy</name>
    <dbReference type="NCBI Taxonomy" id="3469"/>
    <lineage>
        <taxon>Eukaryota</taxon>
        <taxon>Viridiplantae</taxon>
        <taxon>Streptophyta</taxon>
        <taxon>Embryophyta</taxon>
        <taxon>Tracheophyta</taxon>
        <taxon>Spermatophyta</taxon>
        <taxon>Magnoliopsida</taxon>
        <taxon>Ranunculales</taxon>
        <taxon>Papaveraceae</taxon>
        <taxon>Papaveroideae</taxon>
        <taxon>Papaver</taxon>
    </lineage>
</organism>
<keyword evidence="2" id="KW-1185">Reference proteome</keyword>
<dbReference type="GO" id="GO:0006357">
    <property type="term" value="P:regulation of transcription by RNA polymerase II"/>
    <property type="evidence" value="ECO:0007669"/>
    <property type="project" value="InterPro"/>
</dbReference>
<dbReference type="Proteomes" id="UP000316621">
    <property type="component" value="Chromosome 5"/>
</dbReference>
<accession>A0A4Y7JL02</accession>
<dbReference type="AlphaFoldDB" id="A0A4Y7JL02"/>